<dbReference type="Proteomes" id="UP000248536">
    <property type="component" value="Chromosome"/>
</dbReference>
<dbReference type="AlphaFoldDB" id="A0A2Z4LQP2"/>
<evidence type="ECO:0000313" key="1">
    <source>
        <dbReference type="EMBL" id="AWX43874.1"/>
    </source>
</evidence>
<evidence type="ECO:0000313" key="2">
    <source>
        <dbReference type="Proteomes" id="UP000248536"/>
    </source>
</evidence>
<protein>
    <submittedName>
        <fullName evidence="1">Uncharacterized protein</fullName>
    </submittedName>
</protein>
<proteinExistence type="predicted"/>
<name>A0A2Z4LQP2_9FLAO</name>
<dbReference type="KEGG" id="spon:HME9304_00865"/>
<organism evidence="1 2">
    <name type="scientific">Flagellimonas maritima</name>
    <dbReference type="NCBI Taxonomy" id="1383885"/>
    <lineage>
        <taxon>Bacteria</taxon>
        <taxon>Pseudomonadati</taxon>
        <taxon>Bacteroidota</taxon>
        <taxon>Flavobacteriia</taxon>
        <taxon>Flavobacteriales</taxon>
        <taxon>Flavobacteriaceae</taxon>
        <taxon>Flagellimonas</taxon>
    </lineage>
</organism>
<reference evidence="1 2" key="1">
    <citation type="submission" date="2018-06" db="EMBL/GenBank/DDBJ databases">
        <title>Spongiibacterium sp. HME9304 Genome sequencing and assembly.</title>
        <authorList>
            <person name="Kang H."/>
            <person name="Kim H."/>
            <person name="Joh K."/>
        </authorList>
    </citation>
    <scope>NUCLEOTIDE SEQUENCE [LARGE SCALE GENOMIC DNA]</scope>
    <source>
        <strain evidence="1 2">HME9304</strain>
    </source>
</reference>
<dbReference type="EMBL" id="CP030104">
    <property type="protein sequence ID" value="AWX43874.1"/>
    <property type="molecule type" value="Genomic_DNA"/>
</dbReference>
<keyword evidence="2" id="KW-1185">Reference proteome</keyword>
<gene>
    <name evidence="1" type="ORF">HME9304_00865</name>
</gene>
<accession>A0A2Z4LQP2</accession>
<sequence>MLNEGFNNREAQNKNLLYKLLRIISISDQKNTSWLQEFL</sequence>